<comment type="caution">
    <text evidence="2">The sequence shown here is derived from an EMBL/GenBank/DDBJ whole genome shotgun (WGS) entry which is preliminary data.</text>
</comment>
<protein>
    <recommendedName>
        <fullName evidence="1">GH18 domain-containing protein</fullName>
    </recommendedName>
</protein>
<organism evidence="2 3">
    <name type="scientific">Didymella heteroderae</name>
    <dbReference type="NCBI Taxonomy" id="1769908"/>
    <lineage>
        <taxon>Eukaryota</taxon>
        <taxon>Fungi</taxon>
        <taxon>Dikarya</taxon>
        <taxon>Ascomycota</taxon>
        <taxon>Pezizomycotina</taxon>
        <taxon>Dothideomycetes</taxon>
        <taxon>Pleosporomycetidae</taxon>
        <taxon>Pleosporales</taxon>
        <taxon>Pleosporineae</taxon>
        <taxon>Didymellaceae</taxon>
        <taxon>Didymella</taxon>
    </lineage>
</organism>
<accession>A0A9P5BVQ1</accession>
<sequence length="144" mass="16242">MSTSKIRNIAYYESWAMTRACDKVSPEDLDLTGLTHVNFAFAFFHPETFEIAPMDANAGKLYSRFTDLKSKFTGLQTWIAVGGWSFNDDTNSPNTRTAFSDMASTPANRKKFINSLIKFMETYGFDGADFDWEYPGADDRGGRP</sequence>
<proteinExistence type="predicted"/>
<dbReference type="PANTHER" id="PTHR11177:SF333">
    <property type="entry name" value="CHITINASE"/>
    <property type="match status" value="1"/>
</dbReference>
<dbReference type="GO" id="GO:0005975">
    <property type="term" value="P:carbohydrate metabolic process"/>
    <property type="evidence" value="ECO:0007669"/>
    <property type="project" value="InterPro"/>
</dbReference>
<dbReference type="SUPFAM" id="SSF51445">
    <property type="entry name" value="(Trans)glycosidases"/>
    <property type="match status" value="1"/>
</dbReference>
<feature type="domain" description="GH18" evidence="1">
    <location>
        <begin position="6"/>
        <end position="144"/>
    </location>
</feature>
<dbReference type="OrthoDB" id="73875at2759"/>
<dbReference type="Pfam" id="PF00704">
    <property type="entry name" value="Glyco_hydro_18"/>
    <property type="match status" value="1"/>
</dbReference>
<dbReference type="InterPro" id="IPR017853">
    <property type="entry name" value="GH"/>
</dbReference>
<gene>
    <name evidence="2" type="ORF">E8E12_000430</name>
</gene>
<dbReference type="InterPro" id="IPR050314">
    <property type="entry name" value="Glycosyl_Hydrlase_18"/>
</dbReference>
<reference evidence="2" key="1">
    <citation type="submission" date="2019-04" db="EMBL/GenBank/DDBJ databases">
        <title>Sequencing of skin fungus with MAO and IRED activity.</title>
        <authorList>
            <person name="Marsaioli A.J."/>
            <person name="Bonatto J.M.C."/>
            <person name="Reis Junior O."/>
        </authorList>
    </citation>
    <scope>NUCLEOTIDE SEQUENCE</scope>
    <source>
        <strain evidence="2">28M1</strain>
    </source>
</reference>
<dbReference type="Gene3D" id="3.20.20.80">
    <property type="entry name" value="Glycosidases"/>
    <property type="match status" value="1"/>
</dbReference>
<dbReference type="EMBL" id="SWKV01000099">
    <property type="protein sequence ID" value="KAF3032483.1"/>
    <property type="molecule type" value="Genomic_DNA"/>
</dbReference>
<evidence type="ECO:0000313" key="2">
    <source>
        <dbReference type="EMBL" id="KAF3032483.1"/>
    </source>
</evidence>
<dbReference type="PROSITE" id="PS51910">
    <property type="entry name" value="GH18_2"/>
    <property type="match status" value="1"/>
</dbReference>
<evidence type="ECO:0000313" key="3">
    <source>
        <dbReference type="Proteomes" id="UP000758155"/>
    </source>
</evidence>
<evidence type="ECO:0000259" key="1">
    <source>
        <dbReference type="PROSITE" id="PS51910"/>
    </source>
</evidence>
<keyword evidence="3" id="KW-1185">Reference proteome</keyword>
<dbReference type="InterPro" id="IPR001223">
    <property type="entry name" value="Glyco_hydro18_cat"/>
</dbReference>
<dbReference type="PANTHER" id="PTHR11177">
    <property type="entry name" value="CHITINASE"/>
    <property type="match status" value="1"/>
</dbReference>
<dbReference type="AlphaFoldDB" id="A0A9P5BVQ1"/>
<name>A0A9P5BVQ1_9PLEO</name>
<dbReference type="Proteomes" id="UP000758155">
    <property type="component" value="Unassembled WGS sequence"/>
</dbReference>